<dbReference type="RefSeq" id="XP_005830340.1">
    <property type="nucleotide sequence ID" value="XM_005830283.1"/>
</dbReference>
<dbReference type="PaxDb" id="55529-EKX43360"/>
<evidence type="ECO:0000313" key="2">
    <source>
        <dbReference type="EMBL" id="EKX43360.1"/>
    </source>
</evidence>
<dbReference type="Proteomes" id="UP000011087">
    <property type="component" value="Unassembled WGS sequence"/>
</dbReference>
<reference evidence="4" key="2">
    <citation type="submission" date="2012-11" db="EMBL/GenBank/DDBJ databases">
        <authorList>
            <person name="Kuo A."/>
            <person name="Curtis B.A."/>
            <person name="Tanifuji G."/>
            <person name="Burki F."/>
            <person name="Gruber A."/>
            <person name="Irimia M."/>
            <person name="Maruyama S."/>
            <person name="Arias M.C."/>
            <person name="Ball S.G."/>
            <person name="Gile G.H."/>
            <person name="Hirakawa Y."/>
            <person name="Hopkins J.F."/>
            <person name="Rensing S.A."/>
            <person name="Schmutz J."/>
            <person name="Symeonidi A."/>
            <person name="Elias M."/>
            <person name="Eveleigh R.J."/>
            <person name="Herman E.K."/>
            <person name="Klute M.J."/>
            <person name="Nakayama T."/>
            <person name="Obornik M."/>
            <person name="Reyes-Prieto A."/>
            <person name="Armbrust E.V."/>
            <person name="Aves S.J."/>
            <person name="Beiko R.G."/>
            <person name="Coutinho P."/>
            <person name="Dacks J.B."/>
            <person name="Durnford D.G."/>
            <person name="Fast N.M."/>
            <person name="Green B.R."/>
            <person name="Grisdale C."/>
            <person name="Hempe F."/>
            <person name="Henrissat B."/>
            <person name="Hoppner M.P."/>
            <person name="Ishida K.-I."/>
            <person name="Kim E."/>
            <person name="Koreny L."/>
            <person name="Kroth P.G."/>
            <person name="Liu Y."/>
            <person name="Malik S.-B."/>
            <person name="Maier U.G."/>
            <person name="McRose D."/>
            <person name="Mock T."/>
            <person name="Neilson J.A."/>
            <person name="Onodera N.T."/>
            <person name="Poole A.M."/>
            <person name="Pritham E.J."/>
            <person name="Richards T.A."/>
            <person name="Rocap G."/>
            <person name="Roy S.W."/>
            <person name="Sarai C."/>
            <person name="Schaack S."/>
            <person name="Shirato S."/>
            <person name="Slamovits C.H."/>
            <person name="Spencer D.F."/>
            <person name="Suzuki S."/>
            <person name="Worden A.Z."/>
            <person name="Zauner S."/>
            <person name="Barry K."/>
            <person name="Bell C."/>
            <person name="Bharti A.K."/>
            <person name="Crow J.A."/>
            <person name="Grimwood J."/>
            <person name="Kramer R."/>
            <person name="Lindquist E."/>
            <person name="Lucas S."/>
            <person name="Salamov A."/>
            <person name="McFadden G.I."/>
            <person name="Lane C.E."/>
            <person name="Keeling P.J."/>
            <person name="Gray M.W."/>
            <person name="Grigoriev I.V."/>
            <person name="Archibald J.M."/>
        </authorList>
    </citation>
    <scope>NUCLEOTIDE SEQUENCE</scope>
    <source>
        <strain evidence="4">CCMP2712</strain>
    </source>
</reference>
<accession>L1J5K3</accession>
<keyword evidence="4" id="KW-1185">Reference proteome</keyword>
<feature type="region of interest" description="Disordered" evidence="1">
    <location>
        <begin position="164"/>
        <end position="188"/>
    </location>
</feature>
<feature type="compositionally biased region" description="Acidic residues" evidence="1">
    <location>
        <begin position="164"/>
        <end position="173"/>
    </location>
</feature>
<dbReference type="EMBL" id="JH993011">
    <property type="protein sequence ID" value="EKX43360.1"/>
    <property type="molecule type" value="Genomic_DNA"/>
</dbReference>
<dbReference type="KEGG" id="gtt:GUITHDRAFT_110778"/>
<dbReference type="EnsemblProtists" id="EKX43360">
    <property type="protein sequence ID" value="EKX43360"/>
    <property type="gene ID" value="GUITHDRAFT_110778"/>
</dbReference>
<name>L1J5K3_GUITC</name>
<evidence type="ECO:0000256" key="1">
    <source>
        <dbReference type="SAM" id="MobiDB-lite"/>
    </source>
</evidence>
<sequence length="826" mass="94726">MGRRKTGRTSLQHKELRDEQRIWLKGEILRSYEQLALKNGFVYANGVWKGQGDVNSFIQALVGDEKFKQSLPNSGKCFDEVLAEGIAELNLSEAMDPMDRPSSTISIKNANLKQVVRKKVNREFKAIRDYLLHKVDRLCGLHKANCKVKWRHFFDILGEQDSDEQLEETEGDSDSPSQDGSQAKRQKTRSRNFVEGFLRSNVVNNVLETSLGSDLGLLNGLKHAARHLVPTPHEIAVNLSSLGITKRQYEGFRSMDGLKGCFPDYDKISQVRVEVKHDLTRKLKINCTEDGTHYLDLISTVEELVDLLHLIGKDRLTICINYDGATITFSAGNNKKATDVTITILPFQSDCTDGEWNFWEKLARESSCLLTIAYMPHPDSPEVFKRSFWVPFGPALRELQTYGIQIFDGKAAGGMQKRREGRHPDKVISVLFIMRSDMQGHWYIFDIGGMRDVEKMFCMCCTELLTDHRAGSWFKIVTVTESDNLITFCEKHRIVMDSIQSLNEDCKNPACFKSFHETDYAEFQEMMDTHNQARVMESLMDPSKVIPPGTKFPMLRRVPICRQNIQGMNPLFFIHCTMHMHGRIVNSMICALQERAVQLRKLAFINDELQSRGVSVQFNDKSGRRQLNGEQCTRFLKNSPMIIDYLYETDSEKRQEWHEVVEEWSFLSSVLMTQHRDKIDLEVAKQIPARIRSWCVKYIDVVGDVKMLQSFYFHSLCVGHIGDQFESIMEECGIPLGLLNMSNVENRHRWQGRPSFAQALTEINAFMSGKRRREDGVHQPIAEDDCTFEAAWSYYAISLLLMNSWHNLEKKGIEYKKILEGGLGGM</sequence>
<reference evidence="3" key="3">
    <citation type="submission" date="2015-06" db="UniProtKB">
        <authorList>
            <consortium name="EnsemblProtists"/>
        </authorList>
    </citation>
    <scope>IDENTIFICATION</scope>
</reference>
<proteinExistence type="predicted"/>
<evidence type="ECO:0000313" key="4">
    <source>
        <dbReference type="Proteomes" id="UP000011087"/>
    </source>
</evidence>
<evidence type="ECO:0000313" key="3">
    <source>
        <dbReference type="EnsemblProtists" id="EKX43360"/>
    </source>
</evidence>
<reference evidence="2 4" key="1">
    <citation type="journal article" date="2012" name="Nature">
        <title>Algal genomes reveal evolutionary mosaicism and the fate of nucleomorphs.</title>
        <authorList>
            <consortium name="DOE Joint Genome Institute"/>
            <person name="Curtis B.A."/>
            <person name="Tanifuji G."/>
            <person name="Burki F."/>
            <person name="Gruber A."/>
            <person name="Irimia M."/>
            <person name="Maruyama S."/>
            <person name="Arias M.C."/>
            <person name="Ball S.G."/>
            <person name="Gile G.H."/>
            <person name="Hirakawa Y."/>
            <person name="Hopkins J.F."/>
            <person name="Kuo A."/>
            <person name="Rensing S.A."/>
            <person name="Schmutz J."/>
            <person name="Symeonidi A."/>
            <person name="Elias M."/>
            <person name="Eveleigh R.J."/>
            <person name="Herman E.K."/>
            <person name="Klute M.J."/>
            <person name="Nakayama T."/>
            <person name="Obornik M."/>
            <person name="Reyes-Prieto A."/>
            <person name="Armbrust E.V."/>
            <person name="Aves S.J."/>
            <person name="Beiko R.G."/>
            <person name="Coutinho P."/>
            <person name="Dacks J.B."/>
            <person name="Durnford D.G."/>
            <person name="Fast N.M."/>
            <person name="Green B.R."/>
            <person name="Grisdale C.J."/>
            <person name="Hempel F."/>
            <person name="Henrissat B."/>
            <person name="Hoppner M.P."/>
            <person name="Ishida K."/>
            <person name="Kim E."/>
            <person name="Koreny L."/>
            <person name="Kroth P.G."/>
            <person name="Liu Y."/>
            <person name="Malik S.B."/>
            <person name="Maier U.G."/>
            <person name="McRose D."/>
            <person name="Mock T."/>
            <person name="Neilson J.A."/>
            <person name="Onodera N.T."/>
            <person name="Poole A.M."/>
            <person name="Pritham E.J."/>
            <person name="Richards T.A."/>
            <person name="Rocap G."/>
            <person name="Roy S.W."/>
            <person name="Sarai C."/>
            <person name="Schaack S."/>
            <person name="Shirato S."/>
            <person name="Slamovits C.H."/>
            <person name="Spencer D.F."/>
            <person name="Suzuki S."/>
            <person name="Worden A.Z."/>
            <person name="Zauner S."/>
            <person name="Barry K."/>
            <person name="Bell C."/>
            <person name="Bharti A.K."/>
            <person name="Crow J.A."/>
            <person name="Grimwood J."/>
            <person name="Kramer R."/>
            <person name="Lindquist E."/>
            <person name="Lucas S."/>
            <person name="Salamov A."/>
            <person name="McFadden G.I."/>
            <person name="Lane C.E."/>
            <person name="Keeling P.J."/>
            <person name="Gray M.W."/>
            <person name="Grigoriev I.V."/>
            <person name="Archibald J.M."/>
        </authorList>
    </citation>
    <scope>NUCLEOTIDE SEQUENCE</scope>
    <source>
        <strain evidence="2 4">CCMP2712</strain>
    </source>
</reference>
<organism evidence="2">
    <name type="scientific">Guillardia theta (strain CCMP2712)</name>
    <name type="common">Cryptophyte</name>
    <dbReference type="NCBI Taxonomy" id="905079"/>
    <lineage>
        <taxon>Eukaryota</taxon>
        <taxon>Cryptophyceae</taxon>
        <taxon>Pyrenomonadales</taxon>
        <taxon>Geminigeraceae</taxon>
        <taxon>Guillardia</taxon>
    </lineage>
</organism>
<gene>
    <name evidence="2" type="ORF">GUITHDRAFT_110778</name>
</gene>
<protein>
    <submittedName>
        <fullName evidence="2 3">Uncharacterized protein</fullName>
    </submittedName>
</protein>
<dbReference type="AlphaFoldDB" id="L1J5K3"/>
<dbReference type="GeneID" id="17299948"/>
<dbReference type="HOGENOM" id="CLU_345296_0_0_1"/>